<dbReference type="NCBIfam" id="TIGR01496">
    <property type="entry name" value="DHPS"/>
    <property type="match status" value="1"/>
</dbReference>
<dbReference type="PROSITE" id="PS00793">
    <property type="entry name" value="DHPS_2"/>
    <property type="match status" value="1"/>
</dbReference>
<keyword evidence="5 9" id="KW-0808">Transferase</keyword>
<organism evidence="11 12">
    <name type="scientific">Haloferula sargassicola</name>
    <dbReference type="NCBI Taxonomy" id="490096"/>
    <lineage>
        <taxon>Bacteria</taxon>
        <taxon>Pseudomonadati</taxon>
        <taxon>Verrucomicrobiota</taxon>
        <taxon>Verrucomicrobiia</taxon>
        <taxon>Verrucomicrobiales</taxon>
        <taxon>Verrucomicrobiaceae</taxon>
        <taxon>Haloferula</taxon>
    </lineage>
</organism>
<dbReference type="InterPro" id="IPR045031">
    <property type="entry name" value="DHP_synth-like"/>
</dbReference>
<dbReference type="PANTHER" id="PTHR20941:SF1">
    <property type="entry name" value="FOLIC ACID SYNTHESIS PROTEIN FOL1"/>
    <property type="match status" value="1"/>
</dbReference>
<evidence type="ECO:0000256" key="5">
    <source>
        <dbReference type="ARBA" id="ARBA00022679"/>
    </source>
</evidence>
<dbReference type="CDD" id="cd00739">
    <property type="entry name" value="DHPS"/>
    <property type="match status" value="1"/>
</dbReference>
<dbReference type="InterPro" id="IPR006390">
    <property type="entry name" value="DHP_synth_dom"/>
</dbReference>
<evidence type="ECO:0000256" key="7">
    <source>
        <dbReference type="ARBA" id="ARBA00022842"/>
    </source>
</evidence>
<protein>
    <recommendedName>
        <fullName evidence="4 9">Dihydropteroate synthase</fullName>
        <shortName evidence="9">DHPS</shortName>
        <ecNumber evidence="4 9">2.5.1.15</ecNumber>
    </recommendedName>
    <alternativeName>
        <fullName evidence="9">Dihydropteroate pyrophosphorylase</fullName>
    </alternativeName>
</protein>
<evidence type="ECO:0000256" key="1">
    <source>
        <dbReference type="ARBA" id="ARBA00000012"/>
    </source>
</evidence>
<evidence type="ECO:0000256" key="6">
    <source>
        <dbReference type="ARBA" id="ARBA00022723"/>
    </source>
</evidence>
<dbReference type="SUPFAM" id="SSF51717">
    <property type="entry name" value="Dihydropteroate synthetase-like"/>
    <property type="match status" value="1"/>
</dbReference>
<keyword evidence="6 9" id="KW-0479">Metal-binding</keyword>
<evidence type="ECO:0000313" key="11">
    <source>
        <dbReference type="EMBL" id="GAA5481705.1"/>
    </source>
</evidence>
<dbReference type="RefSeq" id="WP_353565855.1">
    <property type="nucleotide sequence ID" value="NZ_BAABRI010000004.1"/>
</dbReference>
<comment type="cofactor">
    <cofactor evidence="2 9">
        <name>Mg(2+)</name>
        <dbReference type="ChEBI" id="CHEBI:18420"/>
    </cofactor>
</comment>
<dbReference type="PANTHER" id="PTHR20941">
    <property type="entry name" value="FOLATE SYNTHESIS PROTEINS"/>
    <property type="match status" value="1"/>
</dbReference>
<evidence type="ECO:0000256" key="4">
    <source>
        <dbReference type="ARBA" id="ARBA00012458"/>
    </source>
</evidence>
<evidence type="ECO:0000259" key="10">
    <source>
        <dbReference type="PROSITE" id="PS50972"/>
    </source>
</evidence>
<proteinExistence type="inferred from homology"/>
<comment type="pathway">
    <text evidence="3 9">Cofactor biosynthesis; tetrahydrofolate biosynthesis; 7,8-dihydrofolate from 2-amino-4-hydroxy-6-hydroxymethyl-7,8-dihydropteridine diphosphate and 4-aminobenzoate: step 1/2.</text>
</comment>
<dbReference type="PROSITE" id="PS50972">
    <property type="entry name" value="PTERIN_BINDING"/>
    <property type="match status" value="1"/>
</dbReference>
<dbReference type="EC" id="2.5.1.15" evidence="4 9"/>
<evidence type="ECO:0000256" key="9">
    <source>
        <dbReference type="RuleBase" id="RU361205"/>
    </source>
</evidence>
<comment type="similarity">
    <text evidence="9">Belongs to the DHPS family.</text>
</comment>
<reference evidence="11 12" key="1">
    <citation type="submission" date="2024-02" db="EMBL/GenBank/DDBJ databases">
        <title>Haloferula sargassicola NBRC 104335.</title>
        <authorList>
            <person name="Ichikawa N."/>
            <person name="Katano-Makiyama Y."/>
            <person name="Hidaka K."/>
        </authorList>
    </citation>
    <scope>NUCLEOTIDE SEQUENCE [LARGE SCALE GENOMIC DNA]</scope>
    <source>
        <strain evidence="11 12">NBRC 104335</strain>
    </source>
</reference>
<dbReference type="PROSITE" id="PS00792">
    <property type="entry name" value="DHPS_1"/>
    <property type="match status" value="1"/>
</dbReference>
<dbReference type="Proteomes" id="UP001476282">
    <property type="component" value="Unassembled WGS sequence"/>
</dbReference>
<dbReference type="EMBL" id="BAABRI010000004">
    <property type="protein sequence ID" value="GAA5481705.1"/>
    <property type="molecule type" value="Genomic_DNA"/>
</dbReference>
<evidence type="ECO:0000313" key="12">
    <source>
        <dbReference type="Proteomes" id="UP001476282"/>
    </source>
</evidence>
<keyword evidence="12" id="KW-1185">Reference proteome</keyword>
<comment type="catalytic activity">
    <reaction evidence="1">
        <text>(7,8-dihydropterin-6-yl)methyl diphosphate + 4-aminobenzoate = 7,8-dihydropteroate + diphosphate</text>
        <dbReference type="Rhea" id="RHEA:19949"/>
        <dbReference type="ChEBI" id="CHEBI:17836"/>
        <dbReference type="ChEBI" id="CHEBI:17839"/>
        <dbReference type="ChEBI" id="CHEBI:33019"/>
        <dbReference type="ChEBI" id="CHEBI:72950"/>
        <dbReference type="EC" id="2.5.1.15"/>
    </reaction>
</comment>
<evidence type="ECO:0000256" key="2">
    <source>
        <dbReference type="ARBA" id="ARBA00001946"/>
    </source>
</evidence>
<accession>A0ABP9UKD1</accession>
<name>A0ABP9UKD1_9BACT</name>
<evidence type="ECO:0000256" key="3">
    <source>
        <dbReference type="ARBA" id="ARBA00004763"/>
    </source>
</evidence>
<comment type="caution">
    <text evidence="11">The sequence shown here is derived from an EMBL/GenBank/DDBJ whole genome shotgun (WGS) entry which is preliminary data.</text>
</comment>
<sequence>MWWKFRGKCLDLTHRAAVMGILNVTPDSFSDGGLHDAPAAALRRAEGMIDEGVNIIDIGGESTRPGADPVEVAREMERVLPVVAGLRERWSGLISIDTMKPEVARAAVEAGADIVNDVSGLRDPRMVEVCRDAGCGVVVMHMRGEPRTMQAAPDYDDVVGEVRSFLQARHDELTAAGIAAEALVYDPGIGFGKKLEHNLALLRATGSLAPAGRPLLIGLSRKRFIGWLLETEAIEDRDWPTVALTAWTREEGAMIHRVHEVRKSREALRMVEAVMGDFRLKISD</sequence>
<feature type="domain" description="Pterin-binding" evidence="10">
    <location>
        <begin position="16"/>
        <end position="269"/>
    </location>
</feature>
<keyword evidence="7 9" id="KW-0460">Magnesium</keyword>
<keyword evidence="8 9" id="KW-0289">Folate biosynthesis</keyword>
<comment type="function">
    <text evidence="9">Catalyzes the condensation of para-aminobenzoate (pABA) with 6-hydroxymethyl-7,8-dihydropterin diphosphate (DHPt-PP) to form 7,8-dihydropteroate (H2Pte), the immediate precursor of folate derivatives.</text>
</comment>
<dbReference type="InterPro" id="IPR000489">
    <property type="entry name" value="Pterin-binding_dom"/>
</dbReference>
<dbReference type="Gene3D" id="3.20.20.20">
    <property type="entry name" value="Dihydropteroate synthase-like"/>
    <property type="match status" value="1"/>
</dbReference>
<evidence type="ECO:0000256" key="8">
    <source>
        <dbReference type="ARBA" id="ARBA00022909"/>
    </source>
</evidence>
<gene>
    <name evidence="11" type="primary">folP_1</name>
    <name evidence="11" type="ORF">Hsar01_00916</name>
</gene>
<dbReference type="Pfam" id="PF00809">
    <property type="entry name" value="Pterin_bind"/>
    <property type="match status" value="1"/>
</dbReference>
<dbReference type="InterPro" id="IPR011005">
    <property type="entry name" value="Dihydropteroate_synth-like_sf"/>
</dbReference>